<proteinExistence type="predicted"/>
<dbReference type="AlphaFoldDB" id="A0A8H7GPP6"/>
<reference evidence="2" key="1">
    <citation type="submission" date="2020-10" db="EMBL/GenBank/DDBJ databases">
        <title>The Whole-Genome Sequence of Metschnikowia persimmonesis, a Novel Endophytic Yeast Species Isolated from Medicinal Plant Diospyros kaki Thumb.</title>
        <authorList>
            <person name="Rahmat E."/>
            <person name="Kang Y."/>
        </authorList>
    </citation>
    <scope>NUCLEOTIDE SEQUENCE</scope>
    <source>
        <strain evidence="2">KIOM G15050</strain>
    </source>
</reference>
<accession>A0A8H7GPP6</accession>
<evidence type="ECO:0000313" key="2">
    <source>
        <dbReference type="EMBL" id="KAF8000231.1"/>
    </source>
</evidence>
<organism evidence="2 3">
    <name type="scientific">Metschnikowia pulcherrima</name>
    <dbReference type="NCBI Taxonomy" id="27326"/>
    <lineage>
        <taxon>Eukaryota</taxon>
        <taxon>Fungi</taxon>
        <taxon>Dikarya</taxon>
        <taxon>Ascomycota</taxon>
        <taxon>Saccharomycotina</taxon>
        <taxon>Pichiomycetes</taxon>
        <taxon>Metschnikowiaceae</taxon>
        <taxon>Metschnikowia</taxon>
    </lineage>
</organism>
<dbReference type="EMBL" id="JACBPP010000007">
    <property type="protein sequence ID" value="KAF8000231.1"/>
    <property type="molecule type" value="Genomic_DNA"/>
</dbReference>
<dbReference type="Proteomes" id="UP000649328">
    <property type="component" value="Unassembled WGS sequence"/>
</dbReference>
<keyword evidence="3" id="KW-1185">Reference proteome</keyword>
<comment type="caution">
    <text evidence="2">The sequence shown here is derived from an EMBL/GenBank/DDBJ whole genome shotgun (WGS) entry which is preliminary data.</text>
</comment>
<feature type="compositionally biased region" description="Acidic residues" evidence="1">
    <location>
        <begin position="46"/>
        <end position="58"/>
    </location>
</feature>
<name>A0A8H7GPP6_9ASCO</name>
<sequence length="89" mass="10044">MNQVSSFLENIIAVEDSQNPVPARPLSEQARRPSLASMEIPVLDNPDSDTDSDAETAEADSPRIRWSHIRAKWPISGTLKMIRRRCRTN</sequence>
<feature type="region of interest" description="Disordered" evidence="1">
    <location>
        <begin position="15"/>
        <end position="61"/>
    </location>
</feature>
<evidence type="ECO:0000313" key="3">
    <source>
        <dbReference type="Proteomes" id="UP000649328"/>
    </source>
</evidence>
<protein>
    <submittedName>
        <fullName evidence="2">Uncharacterized protein</fullName>
    </submittedName>
</protein>
<gene>
    <name evidence="2" type="ORF">HF325_005160</name>
</gene>
<evidence type="ECO:0000256" key="1">
    <source>
        <dbReference type="SAM" id="MobiDB-lite"/>
    </source>
</evidence>